<name>K6YXI5_9ALTE</name>
<evidence type="ECO:0000313" key="2">
    <source>
        <dbReference type="Proteomes" id="UP000011864"/>
    </source>
</evidence>
<dbReference type="EMBL" id="CP003837">
    <property type="protein sequence ID" value="AGH45666.1"/>
    <property type="molecule type" value="Genomic_DNA"/>
</dbReference>
<protein>
    <submittedName>
        <fullName evidence="1">Uncharacterized protein</fullName>
    </submittedName>
</protein>
<keyword evidence="2" id="KW-1185">Reference proteome</keyword>
<organism evidence="1 2">
    <name type="scientific">Paraglaciecola psychrophila 170</name>
    <dbReference type="NCBI Taxonomy" id="1129794"/>
    <lineage>
        <taxon>Bacteria</taxon>
        <taxon>Pseudomonadati</taxon>
        <taxon>Pseudomonadota</taxon>
        <taxon>Gammaproteobacteria</taxon>
        <taxon>Alteromonadales</taxon>
        <taxon>Alteromonadaceae</taxon>
        <taxon>Paraglaciecola</taxon>
    </lineage>
</organism>
<dbReference type="AlphaFoldDB" id="K6YXI5"/>
<dbReference type="OrthoDB" id="6386176at2"/>
<reference evidence="1 2" key="1">
    <citation type="journal article" date="2013" name="Genome Announc.">
        <title>Complete Genome Sequence of Glaciecola psychrophila Strain 170T.</title>
        <authorList>
            <person name="Yin J."/>
            <person name="Chen J."/>
            <person name="Liu G."/>
            <person name="Yu Y."/>
            <person name="Song L."/>
            <person name="Wang X."/>
            <person name="Qu X."/>
        </authorList>
    </citation>
    <scope>NUCLEOTIDE SEQUENCE [LARGE SCALE GENOMIC DNA]</scope>
    <source>
        <strain evidence="1 2">170</strain>
    </source>
</reference>
<dbReference type="HOGENOM" id="CLU_2718687_0_0_6"/>
<evidence type="ECO:0000313" key="1">
    <source>
        <dbReference type="EMBL" id="AGH45666.1"/>
    </source>
</evidence>
<dbReference type="PATRIC" id="fig|1129794.4.peg.3539"/>
<dbReference type="RefSeq" id="WP_007637647.1">
    <property type="nucleotide sequence ID" value="NC_020514.1"/>
</dbReference>
<accession>K6YXI5</accession>
<sequence>MSIHHCTYTRIPLALEAHLQFKGNNLGHAFALNIHSFGAFKELPKHELATYVFINFFSTKIEPLIVWFKKVW</sequence>
<dbReference type="Proteomes" id="UP000011864">
    <property type="component" value="Chromosome"/>
</dbReference>
<dbReference type="KEGG" id="gps:C427_3558"/>
<proteinExistence type="predicted"/>
<gene>
    <name evidence="1" type="ORF">C427_3558</name>
</gene>